<accession>A0ACB6ZQT7</accession>
<keyword evidence="2" id="KW-1185">Reference proteome</keyword>
<organism evidence="1 2">
    <name type="scientific">Thelephora ganbajun</name>
    <name type="common">Ganba fungus</name>
    <dbReference type="NCBI Taxonomy" id="370292"/>
    <lineage>
        <taxon>Eukaryota</taxon>
        <taxon>Fungi</taxon>
        <taxon>Dikarya</taxon>
        <taxon>Basidiomycota</taxon>
        <taxon>Agaricomycotina</taxon>
        <taxon>Agaricomycetes</taxon>
        <taxon>Thelephorales</taxon>
        <taxon>Thelephoraceae</taxon>
        <taxon>Thelephora</taxon>
    </lineage>
</organism>
<reference evidence="1" key="1">
    <citation type="submission" date="2019-10" db="EMBL/GenBank/DDBJ databases">
        <authorList>
            <consortium name="DOE Joint Genome Institute"/>
            <person name="Kuo A."/>
            <person name="Miyauchi S."/>
            <person name="Kiss E."/>
            <person name="Drula E."/>
            <person name="Kohler A."/>
            <person name="Sanchez-Garcia M."/>
            <person name="Andreopoulos B."/>
            <person name="Barry K.W."/>
            <person name="Bonito G."/>
            <person name="Buee M."/>
            <person name="Carver A."/>
            <person name="Chen C."/>
            <person name="Cichocki N."/>
            <person name="Clum A."/>
            <person name="Culley D."/>
            <person name="Crous P.W."/>
            <person name="Fauchery L."/>
            <person name="Girlanda M."/>
            <person name="Hayes R."/>
            <person name="Keri Z."/>
            <person name="Labutti K."/>
            <person name="Lipzen A."/>
            <person name="Lombard V."/>
            <person name="Magnuson J."/>
            <person name="Maillard F."/>
            <person name="Morin E."/>
            <person name="Murat C."/>
            <person name="Nolan M."/>
            <person name="Ohm R."/>
            <person name="Pangilinan J."/>
            <person name="Pereira M."/>
            <person name="Perotto S."/>
            <person name="Peter M."/>
            <person name="Riley R."/>
            <person name="Sitrit Y."/>
            <person name="Stielow B."/>
            <person name="Szollosi G."/>
            <person name="Zifcakova L."/>
            <person name="Stursova M."/>
            <person name="Spatafora J.W."/>
            <person name="Tedersoo L."/>
            <person name="Vaario L.-M."/>
            <person name="Yamada A."/>
            <person name="Yan M."/>
            <person name="Wang P."/>
            <person name="Xu J."/>
            <person name="Bruns T."/>
            <person name="Baldrian P."/>
            <person name="Vilgalys R."/>
            <person name="Henrissat B."/>
            <person name="Grigoriev I.V."/>
            <person name="Hibbett D."/>
            <person name="Nagy L.G."/>
            <person name="Martin F.M."/>
        </authorList>
    </citation>
    <scope>NUCLEOTIDE SEQUENCE</scope>
    <source>
        <strain evidence="1">P2</strain>
    </source>
</reference>
<reference evidence="1" key="2">
    <citation type="journal article" date="2020" name="Nat. Commun.">
        <title>Large-scale genome sequencing of mycorrhizal fungi provides insights into the early evolution of symbiotic traits.</title>
        <authorList>
            <person name="Miyauchi S."/>
            <person name="Kiss E."/>
            <person name="Kuo A."/>
            <person name="Drula E."/>
            <person name="Kohler A."/>
            <person name="Sanchez-Garcia M."/>
            <person name="Morin E."/>
            <person name="Andreopoulos B."/>
            <person name="Barry K.W."/>
            <person name="Bonito G."/>
            <person name="Buee M."/>
            <person name="Carver A."/>
            <person name="Chen C."/>
            <person name="Cichocki N."/>
            <person name="Clum A."/>
            <person name="Culley D."/>
            <person name="Crous P.W."/>
            <person name="Fauchery L."/>
            <person name="Girlanda M."/>
            <person name="Hayes R.D."/>
            <person name="Keri Z."/>
            <person name="LaButti K."/>
            <person name="Lipzen A."/>
            <person name="Lombard V."/>
            <person name="Magnuson J."/>
            <person name="Maillard F."/>
            <person name="Murat C."/>
            <person name="Nolan M."/>
            <person name="Ohm R.A."/>
            <person name="Pangilinan J."/>
            <person name="Pereira M.F."/>
            <person name="Perotto S."/>
            <person name="Peter M."/>
            <person name="Pfister S."/>
            <person name="Riley R."/>
            <person name="Sitrit Y."/>
            <person name="Stielow J.B."/>
            <person name="Szollosi G."/>
            <person name="Zifcakova L."/>
            <person name="Stursova M."/>
            <person name="Spatafora J.W."/>
            <person name="Tedersoo L."/>
            <person name="Vaario L.M."/>
            <person name="Yamada A."/>
            <person name="Yan M."/>
            <person name="Wang P."/>
            <person name="Xu J."/>
            <person name="Bruns T."/>
            <person name="Baldrian P."/>
            <person name="Vilgalys R."/>
            <person name="Dunand C."/>
            <person name="Henrissat B."/>
            <person name="Grigoriev I.V."/>
            <person name="Hibbett D."/>
            <person name="Nagy L.G."/>
            <person name="Martin F.M."/>
        </authorList>
    </citation>
    <scope>NUCLEOTIDE SEQUENCE</scope>
    <source>
        <strain evidence="1">P2</strain>
    </source>
</reference>
<gene>
    <name evidence="1" type="ORF">BDM02DRAFT_3110625</name>
</gene>
<name>A0ACB6ZQT7_THEGA</name>
<proteinExistence type="predicted"/>
<feature type="non-terminal residue" evidence="1">
    <location>
        <position position="1"/>
    </location>
</feature>
<dbReference type="Proteomes" id="UP000886501">
    <property type="component" value="Unassembled WGS sequence"/>
</dbReference>
<evidence type="ECO:0000313" key="2">
    <source>
        <dbReference type="Proteomes" id="UP000886501"/>
    </source>
</evidence>
<sequence>MAAVYRGQELSLQELFNAFSYKMEEISTDPDKFAKIQVDEIVRMEQEMAAASFRLKSLINSFSPISRLPPEVFATVLTHRWPGRDLISATHVCRHWRTTLLSFASLWAEIHCTGEEQTFFFLERAKAAPLHIYLRSRFSHTALRVFIAPNIDRIELLIANPMVTMDTTALCRDLSSPAPNLKTLVIAPRSASWQYLPTIFKGDLPGLRRFTVERATFDLTQFRTPNLTHLSLQYTAHGEPVMADLLEFLEQTPLLENLMIVAAGPLSDDAGSHDDLDRVVHLPHLNQLEFVGRSARSGIISHLSLPAGVDVTLRADVMSSQDGITEQFLPSSLEHIPMARNVTAINFSITTSDICSLRYIGPNGTIYITASNAEAIEDVEDGSFSYEAIRSFQPISTAEVEKILFDGFQGHVSQHEVSDAPHFIAFRTMENLRSITLVDCSSQLFIAVLQITEPETICPSLQKLTIYLSPEDPFSVTKLEGLLATRKEHGVPLNTLILIAEDEHERIPDNVLGKFKRYVGEVEFRIDPQAPWWDDPLSWDI</sequence>
<dbReference type="EMBL" id="MU117975">
    <property type="protein sequence ID" value="KAF9651511.1"/>
    <property type="molecule type" value="Genomic_DNA"/>
</dbReference>
<evidence type="ECO:0000313" key="1">
    <source>
        <dbReference type="EMBL" id="KAF9651511.1"/>
    </source>
</evidence>
<protein>
    <submittedName>
        <fullName evidence="1">Uncharacterized protein</fullName>
    </submittedName>
</protein>
<comment type="caution">
    <text evidence="1">The sequence shown here is derived from an EMBL/GenBank/DDBJ whole genome shotgun (WGS) entry which is preliminary data.</text>
</comment>